<name>C5B0Q5_METEA</name>
<protein>
    <submittedName>
        <fullName evidence="2">Uncharacterized protein</fullName>
    </submittedName>
</protein>
<accession>C5B0Q5</accession>
<reference evidence="2 3" key="1">
    <citation type="journal article" date="2009" name="PLoS ONE">
        <title>Methylobacterium genome sequences: a reference blueprint to investigate microbial metabolism of C1 compounds from natural and industrial sources.</title>
        <authorList>
            <person name="Vuilleumier S."/>
            <person name="Chistoserdova L."/>
            <person name="Lee M.-C."/>
            <person name="Bringel F."/>
            <person name="Lajus A."/>
            <person name="Zhou Y."/>
            <person name="Gourion B."/>
            <person name="Barbe V."/>
            <person name="Chang J."/>
            <person name="Cruveiller S."/>
            <person name="Dossat C."/>
            <person name="Gillett W."/>
            <person name="Gruffaz C."/>
            <person name="Haugen E."/>
            <person name="Hourcade E."/>
            <person name="Levy R."/>
            <person name="Mangenot S."/>
            <person name="Muller E."/>
            <person name="Nadalig T."/>
            <person name="Pagni M."/>
            <person name="Penny C."/>
            <person name="Peyraud R."/>
            <person name="Robinson D.G."/>
            <person name="Roche D."/>
            <person name="Rouy Z."/>
            <person name="Saenampechek C."/>
            <person name="Salvignol G."/>
            <person name="Vallenet D."/>
            <person name="Wu Z."/>
            <person name="Marx C.J."/>
            <person name="Vorholt J.A."/>
            <person name="Olson M.V."/>
            <person name="Kaul R."/>
            <person name="Weissenbach J."/>
            <person name="Medigue C."/>
            <person name="Lidstrom M.E."/>
        </authorList>
    </citation>
    <scope>NUCLEOTIDE SEQUENCE [LARGE SCALE GENOMIC DNA]</scope>
    <source>
        <strain evidence="3">ATCC 14718 / DSM 1338 / JCM 2805 / NCIMB 9133 / AM1</strain>
    </source>
</reference>
<sequence>MSIEYVSGAREYGEYRSRGWYVVSDETGESVGPFESRLDAEFEAGRPEDE</sequence>
<organism evidence="2 3">
    <name type="scientific">Methylorubrum extorquens (strain ATCC 14718 / DSM 1338 / JCM 2805 / NCIMB 9133 / AM1)</name>
    <name type="common">Methylobacterium extorquens</name>
    <dbReference type="NCBI Taxonomy" id="272630"/>
    <lineage>
        <taxon>Bacteria</taxon>
        <taxon>Pseudomonadati</taxon>
        <taxon>Pseudomonadota</taxon>
        <taxon>Alphaproteobacteria</taxon>
        <taxon>Hyphomicrobiales</taxon>
        <taxon>Methylobacteriaceae</taxon>
        <taxon>Methylorubrum</taxon>
    </lineage>
</organism>
<evidence type="ECO:0000256" key="1">
    <source>
        <dbReference type="SAM" id="MobiDB-lite"/>
    </source>
</evidence>
<dbReference type="Proteomes" id="UP000009081">
    <property type="component" value="Chromosome"/>
</dbReference>
<dbReference type="STRING" id="272630.MexAM1_META1p3960"/>
<dbReference type="RefSeq" id="WP_015857156.1">
    <property type="nucleotide sequence ID" value="NC_012808.1"/>
</dbReference>
<gene>
    <name evidence="2" type="ordered locus">MexAM1_META1p3960</name>
</gene>
<dbReference type="EMBL" id="CP001510">
    <property type="protein sequence ID" value="ACS41642.1"/>
    <property type="molecule type" value="Genomic_DNA"/>
</dbReference>
<dbReference type="KEGG" id="mea:Mex_1p3960"/>
<feature type="region of interest" description="Disordered" evidence="1">
    <location>
        <begin position="28"/>
        <end position="50"/>
    </location>
</feature>
<feature type="compositionally biased region" description="Basic and acidic residues" evidence="1">
    <location>
        <begin position="36"/>
        <end position="50"/>
    </location>
</feature>
<dbReference type="HOGENOM" id="CLU_3119648_0_0_5"/>
<evidence type="ECO:0000313" key="3">
    <source>
        <dbReference type="Proteomes" id="UP000009081"/>
    </source>
</evidence>
<keyword evidence="3" id="KW-1185">Reference proteome</keyword>
<dbReference type="AlphaFoldDB" id="C5B0Q5"/>
<proteinExistence type="predicted"/>
<evidence type="ECO:0000313" key="2">
    <source>
        <dbReference type="EMBL" id="ACS41642.1"/>
    </source>
</evidence>